<evidence type="ECO:0008006" key="3">
    <source>
        <dbReference type="Google" id="ProtNLM"/>
    </source>
</evidence>
<proteinExistence type="predicted"/>
<dbReference type="OrthoDB" id="1226715at2"/>
<protein>
    <recommendedName>
        <fullName evidence="3">Pectate lyase superfamily protein domain-containing protein</fullName>
    </recommendedName>
</protein>
<name>A0A1B8ZWC4_9FLAO</name>
<dbReference type="RefSeq" id="WP_065393567.1">
    <property type="nucleotide sequence ID" value="NZ_MAYH01000012.1"/>
</dbReference>
<dbReference type="InterPro" id="IPR011050">
    <property type="entry name" value="Pectin_lyase_fold/virulence"/>
</dbReference>
<dbReference type="SUPFAM" id="SSF51126">
    <property type="entry name" value="Pectin lyase-like"/>
    <property type="match status" value="1"/>
</dbReference>
<comment type="caution">
    <text evidence="1">The sequence shown here is derived from an EMBL/GenBank/DDBJ whole genome shotgun (WGS) entry which is preliminary data.</text>
</comment>
<dbReference type="Gene3D" id="2.160.20.10">
    <property type="entry name" value="Single-stranded right-handed beta-helix, Pectin lyase-like"/>
    <property type="match status" value="1"/>
</dbReference>
<dbReference type="EMBL" id="MAYH01000012">
    <property type="protein sequence ID" value="OCA75891.1"/>
    <property type="molecule type" value="Genomic_DNA"/>
</dbReference>
<evidence type="ECO:0000313" key="2">
    <source>
        <dbReference type="Proteomes" id="UP000092651"/>
    </source>
</evidence>
<reference evidence="1 2" key="1">
    <citation type="submission" date="2016-07" db="EMBL/GenBank/DDBJ databases">
        <authorList>
            <person name="Jeong J.-J."/>
            <person name="Kim D.W."/>
            <person name="Sang M.K."/>
            <person name="Choi I.-G."/>
            <person name="Kim K.D."/>
        </authorList>
    </citation>
    <scope>NUCLEOTIDE SEQUENCE [LARGE SCALE GENOMIC DNA]</scope>
    <source>
        <strain evidence="1 2">UTM-3</strain>
    </source>
</reference>
<accession>A0A1B8ZWC4</accession>
<evidence type="ECO:0000313" key="1">
    <source>
        <dbReference type="EMBL" id="OCA75891.1"/>
    </source>
</evidence>
<dbReference type="InterPro" id="IPR012334">
    <property type="entry name" value="Pectin_lyas_fold"/>
</dbReference>
<keyword evidence="2" id="KW-1185">Reference proteome</keyword>
<sequence length="655" mass="73299">MATKQIEDPNTRELISLLPLATVPAYIDNIIYFSGTPQDPYPYYRRYIENYIDIRWFGAKGNDPVADSSAFEKAINFCKTSEHTILLIPEGYTFDLNNKTFDIGEISLRFTGGIIKNATLNGNGPSIYSPTSWIDAGCYQIFENITLTNNWASASGTVWADWYGSIADDYNSVDLKTSVDALNKVFQTVTLNEGKYYSNECNIKVNSLIGQGIHKTIIDFRPQKNGDYGLLIGNKGGDTSQRTNYNVVSNLVVGIGSQTKDLKATAGIVLGATHKPLIENVKIQNSADFESADTLIDFNANIESKHQDLNCALLIDGLGELATINNLMTSSQVGILYKTSFDFINFNNYTHWGYDFGFCTVFVGSQSGSNMTFTGSQSWAKGLYGFYALPSNEEANFTNWVIENLRIEQLSTFEDSETGKYIGASFYMGDQMWLNNFIIRNTMLAGTSNGIILNNTKTGFIELDNIKQLHNQHAKTALQVKFLPVSISCVNLKNVQIDGTFELLNSVFIEDDYSLMDETRNGISGKILNKRNCVKSVVNENIIYKQKEVILKDNANYLTIVNSNPSKWSANQKCKKIDISVIGTNTASFIKFYYFKNKTFRIVEVSKDSANHDEILVTPTATSGKFNVLVSDDLFLFNRFNEDVQVFIDHEDLVL</sequence>
<organism evidence="1 2">
    <name type="scientific">Chryseobacterium artocarpi</name>
    <dbReference type="NCBI Taxonomy" id="1414727"/>
    <lineage>
        <taxon>Bacteria</taxon>
        <taxon>Pseudomonadati</taxon>
        <taxon>Bacteroidota</taxon>
        <taxon>Flavobacteriia</taxon>
        <taxon>Flavobacteriales</taxon>
        <taxon>Weeksellaceae</taxon>
        <taxon>Chryseobacterium group</taxon>
        <taxon>Chryseobacterium</taxon>
    </lineage>
</organism>
<gene>
    <name evidence="1" type="ORF">BBI01_04115</name>
</gene>
<dbReference type="AlphaFoldDB" id="A0A1B8ZWC4"/>
<dbReference type="Proteomes" id="UP000092651">
    <property type="component" value="Unassembled WGS sequence"/>
</dbReference>